<dbReference type="STRING" id="1409788.NC99_10170"/>
<dbReference type="InterPro" id="IPR000634">
    <property type="entry name" value="Ser/Thr_deHydtase_PyrdxlP-BS"/>
</dbReference>
<evidence type="ECO:0000259" key="9">
    <source>
        <dbReference type="Pfam" id="PF00291"/>
    </source>
</evidence>
<dbReference type="InterPro" id="IPR001926">
    <property type="entry name" value="TrpB-like_PALP"/>
</dbReference>
<keyword evidence="6" id="KW-0460">Magnesium</keyword>
<dbReference type="GO" id="GO:0030170">
    <property type="term" value="F:pyridoxal phosphate binding"/>
    <property type="evidence" value="ECO:0007669"/>
    <property type="project" value="InterPro"/>
</dbReference>
<feature type="domain" description="Tryptophan synthase beta chain-like PALP" evidence="9">
    <location>
        <begin position="20"/>
        <end position="306"/>
    </location>
</feature>
<dbReference type="AlphaFoldDB" id="A0A0L8VCI5"/>
<dbReference type="GO" id="GO:0030378">
    <property type="term" value="F:serine racemase activity"/>
    <property type="evidence" value="ECO:0007669"/>
    <property type="project" value="TreeGrafter"/>
</dbReference>
<dbReference type="PANTHER" id="PTHR43050:SF1">
    <property type="entry name" value="SERINE RACEMASE"/>
    <property type="match status" value="1"/>
</dbReference>
<comment type="cofactor">
    <cofactor evidence="4">
        <name>Mg(2+)</name>
        <dbReference type="ChEBI" id="CHEBI:18420"/>
    </cofactor>
</comment>
<dbReference type="FunFam" id="3.40.50.1100:FF:000007">
    <property type="entry name" value="L-threonine dehydratase catabolic TdcB"/>
    <property type="match status" value="1"/>
</dbReference>
<dbReference type="InterPro" id="IPR036052">
    <property type="entry name" value="TrpB-like_PALP_sf"/>
</dbReference>
<dbReference type="RefSeq" id="WP_053180330.1">
    <property type="nucleotide sequence ID" value="NZ_LGIA01000043.1"/>
</dbReference>
<comment type="cofactor">
    <cofactor evidence="2">
        <name>pyridoxal 5'-phosphate</name>
        <dbReference type="ChEBI" id="CHEBI:597326"/>
    </cofactor>
</comment>
<proteinExistence type="inferred from homology"/>
<dbReference type="GO" id="GO:0018114">
    <property type="term" value="F:threonine racemase activity"/>
    <property type="evidence" value="ECO:0007669"/>
    <property type="project" value="TreeGrafter"/>
</dbReference>
<comment type="similarity">
    <text evidence="5">Belongs to the serine/threonine dehydratase family.</text>
</comment>
<dbReference type="SUPFAM" id="SSF53686">
    <property type="entry name" value="Tryptophan synthase beta subunit-like PLP-dependent enzymes"/>
    <property type="match status" value="1"/>
</dbReference>
<dbReference type="PANTHER" id="PTHR43050">
    <property type="entry name" value="SERINE / THREONINE RACEMASE FAMILY MEMBER"/>
    <property type="match status" value="1"/>
</dbReference>
<comment type="cofactor">
    <cofactor evidence="1">
        <name>Ca(2+)</name>
        <dbReference type="ChEBI" id="CHEBI:29108"/>
    </cofactor>
</comment>
<dbReference type="EMBL" id="LGIA01000043">
    <property type="protein sequence ID" value="KOH46154.1"/>
    <property type="molecule type" value="Genomic_DNA"/>
</dbReference>
<dbReference type="Gene3D" id="3.40.50.1100">
    <property type="match status" value="2"/>
</dbReference>
<evidence type="ECO:0000256" key="4">
    <source>
        <dbReference type="ARBA" id="ARBA00001946"/>
    </source>
</evidence>
<protein>
    <recommendedName>
        <fullName evidence="9">Tryptophan synthase beta chain-like PALP domain-containing protein</fullName>
    </recommendedName>
</protein>
<name>A0A0L8VCI5_9BACT</name>
<accession>A0A0L8VCI5</accession>
<evidence type="ECO:0000256" key="1">
    <source>
        <dbReference type="ARBA" id="ARBA00001913"/>
    </source>
</evidence>
<evidence type="ECO:0000256" key="7">
    <source>
        <dbReference type="ARBA" id="ARBA00022898"/>
    </source>
</evidence>
<dbReference type="PATRIC" id="fig|1409788.3.peg.1037"/>
<keyword evidence="11" id="KW-1185">Reference proteome</keyword>
<dbReference type="GO" id="GO:0070179">
    <property type="term" value="P:D-serine biosynthetic process"/>
    <property type="evidence" value="ECO:0007669"/>
    <property type="project" value="TreeGrafter"/>
</dbReference>
<comment type="cofactor">
    <cofactor evidence="3">
        <name>Mn(2+)</name>
        <dbReference type="ChEBI" id="CHEBI:29035"/>
    </cofactor>
</comment>
<dbReference type="GO" id="GO:0000287">
    <property type="term" value="F:magnesium ion binding"/>
    <property type="evidence" value="ECO:0007669"/>
    <property type="project" value="TreeGrafter"/>
</dbReference>
<evidence type="ECO:0000256" key="2">
    <source>
        <dbReference type="ARBA" id="ARBA00001933"/>
    </source>
</evidence>
<comment type="caution">
    <text evidence="10">The sequence shown here is derived from an EMBL/GenBank/DDBJ whole genome shotgun (WGS) entry which is preliminary data.</text>
</comment>
<evidence type="ECO:0000256" key="8">
    <source>
        <dbReference type="ARBA" id="ARBA00023239"/>
    </source>
</evidence>
<evidence type="ECO:0000313" key="11">
    <source>
        <dbReference type="Proteomes" id="UP000036958"/>
    </source>
</evidence>
<dbReference type="GO" id="GO:0003941">
    <property type="term" value="F:L-serine ammonia-lyase activity"/>
    <property type="evidence" value="ECO:0007669"/>
    <property type="project" value="TreeGrafter"/>
</dbReference>
<keyword evidence="8" id="KW-0456">Lyase</keyword>
<reference evidence="11" key="1">
    <citation type="submission" date="2015-07" db="EMBL/GenBank/DDBJ databases">
        <title>Genome sequencing of Sunxiuqinia dokdonensis strain SK.</title>
        <authorList>
            <person name="Ahn S."/>
            <person name="Kim B.-C."/>
        </authorList>
    </citation>
    <scope>NUCLEOTIDE SEQUENCE [LARGE SCALE GENOMIC DNA]</scope>
    <source>
        <strain evidence="11">SK</strain>
    </source>
</reference>
<dbReference type="PROSITE" id="PS00165">
    <property type="entry name" value="DEHYDRATASE_SER_THR"/>
    <property type="match status" value="1"/>
</dbReference>
<dbReference type="OrthoDB" id="9811476at2"/>
<gene>
    <name evidence="10" type="ORF">NC99_10170</name>
</gene>
<evidence type="ECO:0000313" key="10">
    <source>
        <dbReference type="EMBL" id="KOH46154.1"/>
    </source>
</evidence>
<dbReference type="CDD" id="cd01562">
    <property type="entry name" value="Thr-dehyd"/>
    <property type="match status" value="1"/>
</dbReference>
<evidence type="ECO:0000256" key="3">
    <source>
        <dbReference type="ARBA" id="ARBA00001936"/>
    </source>
</evidence>
<evidence type="ECO:0000256" key="6">
    <source>
        <dbReference type="ARBA" id="ARBA00022842"/>
    </source>
</evidence>
<organism evidence="10 11">
    <name type="scientific">Sunxiuqinia dokdonensis</name>
    <dbReference type="NCBI Taxonomy" id="1409788"/>
    <lineage>
        <taxon>Bacteria</taxon>
        <taxon>Pseudomonadati</taxon>
        <taxon>Bacteroidota</taxon>
        <taxon>Bacteroidia</taxon>
        <taxon>Marinilabiliales</taxon>
        <taxon>Prolixibacteraceae</taxon>
        <taxon>Sunxiuqinia</taxon>
    </lineage>
</organism>
<dbReference type="GO" id="GO:0005524">
    <property type="term" value="F:ATP binding"/>
    <property type="evidence" value="ECO:0007669"/>
    <property type="project" value="TreeGrafter"/>
</dbReference>
<dbReference type="Pfam" id="PF00291">
    <property type="entry name" value="PALP"/>
    <property type="match status" value="1"/>
</dbReference>
<sequence>MILKLPEFQDIQEAHELIKGQVHRTPVLTSQSINEMTGGKLFFKCENFQKVGAFKFRGASNAVLSLGKNQLLKGVCTHSSGNHAAALALAARMRGIPAYVVMPDNAPAIKKKAVESYGGRITYCQPTLESREKTLLEIADKTGAKEIHPYNNFQVICGQGTAAKELIEDSGNFDIILCPVGGGGLLSGTAISARALNPNGLMIAAEPEGADDAYRSFHAKMLVPSINPKTIADGLLTSVGELNFRIIQRKTDEIVTVSDRAIIRAMRMIWERMKIIVEPSAAVPLAAILENKIDVNGKRVGIILSGGNVDLENLPF</sequence>
<dbReference type="Proteomes" id="UP000036958">
    <property type="component" value="Unassembled WGS sequence"/>
</dbReference>
<evidence type="ECO:0000256" key="5">
    <source>
        <dbReference type="ARBA" id="ARBA00010869"/>
    </source>
</evidence>
<keyword evidence="7" id="KW-0663">Pyridoxal phosphate</keyword>